<feature type="compositionally biased region" description="Polar residues" evidence="9">
    <location>
        <begin position="231"/>
        <end position="241"/>
    </location>
</feature>
<evidence type="ECO:0000256" key="2">
    <source>
        <dbReference type="ARBA" id="ARBA00022473"/>
    </source>
</evidence>
<feature type="region of interest" description="Disordered" evidence="9">
    <location>
        <begin position="214"/>
        <end position="241"/>
    </location>
</feature>
<feature type="region of interest" description="Disordered" evidence="9">
    <location>
        <begin position="402"/>
        <end position="500"/>
    </location>
</feature>
<dbReference type="PANTHER" id="PTHR31083">
    <property type="entry name" value="UPSTREAM OF FLC PROTEIN (DUF966)"/>
    <property type="match status" value="1"/>
</dbReference>
<evidence type="ECO:0000256" key="8">
    <source>
        <dbReference type="ARBA" id="ARBA00046534"/>
    </source>
</evidence>
<evidence type="ECO:0000256" key="6">
    <source>
        <dbReference type="ARBA" id="ARBA00023306"/>
    </source>
</evidence>
<dbReference type="GO" id="GO:0051302">
    <property type="term" value="P:regulation of cell division"/>
    <property type="evidence" value="ECO:0007669"/>
    <property type="project" value="UniProtKB-ARBA"/>
</dbReference>
<keyword evidence="5" id="KW-0472">Membrane</keyword>
<dbReference type="AlphaFoldDB" id="A0A9D4X049"/>
<dbReference type="PANTHER" id="PTHR31083:SF42">
    <property type="entry name" value="AUXIN-REGULATED PROTEIN"/>
    <property type="match status" value="1"/>
</dbReference>
<dbReference type="EMBL" id="JAMSHJ010000005">
    <property type="protein sequence ID" value="KAI5412318.1"/>
    <property type="molecule type" value="Genomic_DNA"/>
</dbReference>
<feature type="domain" description="SOSEKI DIX-like" evidence="10">
    <location>
        <begin position="33"/>
        <end position="121"/>
    </location>
</feature>
<feature type="compositionally biased region" description="Polar residues" evidence="9">
    <location>
        <begin position="184"/>
        <end position="201"/>
    </location>
</feature>
<keyword evidence="3" id="KW-1003">Cell membrane</keyword>
<dbReference type="PIRSF" id="PIRSF031043">
    <property type="entry name" value="UCP031043"/>
    <property type="match status" value="1"/>
</dbReference>
<feature type="compositionally biased region" description="Basic and acidic residues" evidence="9">
    <location>
        <begin position="489"/>
        <end position="500"/>
    </location>
</feature>
<organism evidence="11 12">
    <name type="scientific">Pisum sativum</name>
    <name type="common">Garden pea</name>
    <name type="synonym">Lathyrus oleraceus</name>
    <dbReference type="NCBI Taxonomy" id="3888"/>
    <lineage>
        <taxon>Eukaryota</taxon>
        <taxon>Viridiplantae</taxon>
        <taxon>Streptophyta</taxon>
        <taxon>Embryophyta</taxon>
        <taxon>Tracheophyta</taxon>
        <taxon>Spermatophyta</taxon>
        <taxon>Magnoliopsida</taxon>
        <taxon>eudicotyledons</taxon>
        <taxon>Gunneridae</taxon>
        <taxon>Pentapetalae</taxon>
        <taxon>rosids</taxon>
        <taxon>fabids</taxon>
        <taxon>Fabales</taxon>
        <taxon>Fabaceae</taxon>
        <taxon>Papilionoideae</taxon>
        <taxon>50 kb inversion clade</taxon>
        <taxon>NPAAA clade</taxon>
        <taxon>Hologalegina</taxon>
        <taxon>IRL clade</taxon>
        <taxon>Fabeae</taxon>
        <taxon>Lathyrus</taxon>
    </lineage>
</organism>
<evidence type="ECO:0000259" key="10">
    <source>
        <dbReference type="Pfam" id="PF06136"/>
    </source>
</evidence>
<feature type="compositionally biased region" description="Polar residues" evidence="9">
    <location>
        <begin position="448"/>
        <end position="463"/>
    </location>
</feature>
<keyword evidence="4" id="KW-0132">Cell division</keyword>
<protein>
    <recommendedName>
        <fullName evidence="10">SOSEKI DIX-like domain-containing protein</fullName>
    </recommendedName>
</protein>
<keyword evidence="6" id="KW-0131">Cell cycle</keyword>
<dbReference type="GO" id="GO:0051258">
    <property type="term" value="P:protein polymerization"/>
    <property type="evidence" value="ECO:0007669"/>
    <property type="project" value="UniProtKB-ARBA"/>
</dbReference>
<comment type="subcellular location">
    <subcellularLocation>
        <location evidence="1">Cell membrane</location>
        <topology evidence="1">Peripheral membrane protein</topology>
        <orientation evidence="1">Cytoplasmic side</orientation>
    </subcellularLocation>
</comment>
<accession>A0A9D4X049</accession>
<keyword evidence="2" id="KW-0217">Developmental protein</keyword>
<dbReference type="GO" id="GO:2000067">
    <property type="term" value="P:regulation of root morphogenesis"/>
    <property type="evidence" value="ECO:0007669"/>
    <property type="project" value="UniProtKB-ARBA"/>
</dbReference>
<evidence type="ECO:0000256" key="4">
    <source>
        <dbReference type="ARBA" id="ARBA00022618"/>
    </source>
</evidence>
<evidence type="ECO:0000256" key="3">
    <source>
        <dbReference type="ARBA" id="ARBA00022475"/>
    </source>
</evidence>
<evidence type="ECO:0000256" key="5">
    <source>
        <dbReference type="ARBA" id="ARBA00023136"/>
    </source>
</evidence>
<feature type="compositionally biased region" description="Basic and acidic residues" evidence="9">
    <location>
        <begin position="163"/>
        <end position="183"/>
    </location>
</feature>
<dbReference type="Gramene" id="Psat05G0711800-T1">
    <property type="protein sequence ID" value="KAI5412318.1"/>
    <property type="gene ID" value="KIW84_057118"/>
</dbReference>
<comment type="similarity">
    <text evidence="7">Belongs to the SOSEKI family.</text>
</comment>
<dbReference type="InterPro" id="IPR021182">
    <property type="entry name" value="SOK_magnoliopsida"/>
</dbReference>
<feature type="compositionally biased region" description="Low complexity" evidence="9">
    <location>
        <begin position="433"/>
        <end position="444"/>
    </location>
</feature>
<keyword evidence="12" id="KW-1185">Reference proteome</keyword>
<dbReference type="GO" id="GO:0005886">
    <property type="term" value="C:plasma membrane"/>
    <property type="evidence" value="ECO:0007669"/>
    <property type="project" value="UniProtKB-SubCell"/>
</dbReference>
<evidence type="ECO:0000256" key="1">
    <source>
        <dbReference type="ARBA" id="ARBA00004413"/>
    </source>
</evidence>
<evidence type="ECO:0000256" key="7">
    <source>
        <dbReference type="ARBA" id="ARBA00024211"/>
    </source>
</evidence>
<evidence type="ECO:0000256" key="9">
    <source>
        <dbReference type="SAM" id="MobiDB-lite"/>
    </source>
</evidence>
<sequence length="519" mass="58450">MEARVKKYRQQLSPERSKVWKEKPPKYYKNRKVPVVYYLCRNRQLEHPHFMEVPIKSPDGLFLRDVIDKLDALRGRGMADLYSWSCKRSYKNGYVWHDLSEDDIILPAHGNEYVLKGSELFCESNSDRFSPISNVKLQSLKRLPEPVSCRSHDEASSSSSSMNEREGRNSQEDEISPRERHTGSTDVSPESSDGKSDCQSLPLTEYKIYKADGLSDASTQTEERVSRPQKQKTCTRGVSTEDTSLESDCNEICEIQPPQVKDDSEIRTDVVFPPLSNSSPSSSAGKTETLESLIRADASRMNSFRILEEEGMQMQTTTRLKASSLLMQLISCGSISVKNHSLDLIPSYKARFSHSKFPSPLFSNSVMLGELDCMAGNPKVTSFRMEDKEYFSGSLVESKLAKEEDEHHVLKRSSSFNAERTSKELESQDMEDSSSSRNSKCNSRPVKASSTTIRSPISDGSRNSADRTNDSSVMPAPSNGGCKNITRPSSEKKQSTKINSFREEKVIKIEESFLRELGL</sequence>
<dbReference type="Proteomes" id="UP001058974">
    <property type="component" value="Chromosome 5"/>
</dbReference>
<dbReference type="InterPro" id="IPR048351">
    <property type="entry name" value="SOK_DIX"/>
</dbReference>
<dbReference type="GO" id="GO:0051301">
    <property type="term" value="P:cell division"/>
    <property type="evidence" value="ECO:0007669"/>
    <property type="project" value="UniProtKB-KW"/>
</dbReference>
<gene>
    <name evidence="11" type="ORF">KIW84_057118</name>
</gene>
<name>A0A9D4X049_PEA</name>
<feature type="region of interest" description="Disordered" evidence="9">
    <location>
        <begin position="145"/>
        <end position="201"/>
    </location>
</feature>
<evidence type="ECO:0000313" key="11">
    <source>
        <dbReference type="EMBL" id="KAI5412318.1"/>
    </source>
</evidence>
<reference evidence="11 12" key="1">
    <citation type="journal article" date="2022" name="Nat. Genet.">
        <title>Improved pea reference genome and pan-genome highlight genomic features and evolutionary characteristics.</title>
        <authorList>
            <person name="Yang T."/>
            <person name="Liu R."/>
            <person name="Luo Y."/>
            <person name="Hu S."/>
            <person name="Wang D."/>
            <person name="Wang C."/>
            <person name="Pandey M.K."/>
            <person name="Ge S."/>
            <person name="Xu Q."/>
            <person name="Li N."/>
            <person name="Li G."/>
            <person name="Huang Y."/>
            <person name="Saxena R.K."/>
            <person name="Ji Y."/>
            <person name="Li M."/>
            <person name="Yan X."/>
            <person name="He Y."/>
            <person name="Liu Y."/>
            <person name="Wang X."/>
            <person name="Xiang C."/>
            <person name="Varshney R.K."/>
            <person name="Ding H."/>
            <person name="Gao S."/>
            <person name="Zong X."/>
        </authorList>
    </citation>
    <scope>NUCLEOTIDE SEQUENCE [LARGE SCALE GENOMIC DNA]</scope>
    <source>
        <strain evidence="11 12">cv. Zhongwan 6</strain>
    </source>
</reference>
<proteinExistence type="inferred from homology"/>
<comment type="caution">
    <text evidence="11">The sequence shown here is derived from an EMBL/GenBank/DDBJ whole genome shotgun (WGS) entry which is preliminary data.</text>
</comment>
<dbReference type="GO" id="GO:0090708">
    <property type="term" value="P:specification of plant organ axis polarity"/>
    <property type="evidence" value="ECO:0007669"/>
    <property type="project" value="UniProtKB-ARBA"/>
</dbReference>
<dbReference type="Pfam" id="PF06136">
    <property type="entry name" value="SOK"/>
    <property type="match status" value="1"/>
</dbReference>
<dbReference type="InterPro" id="IPR010369">
    <property type="entry name" value="SOK"/>
</dbReference>
<comment type="subunit">
    <text evidence="8">Homodimer. Forms long polymer filaments with other SOKs proteins polymers (e.g. SOK1, SOK2, SOK3 and SOK4) crucial for polar localization and biological activity. Binds to ANGUSTIFOLIA (AN).</text>
</comment>
<evidence type="ECO:0000313" key="12">
    <source>
        <dbReference type="Proteomes" id="UP001058974"/>
    </source>
</evidence>